<dbReference type="RefSeq" id="WP_131148802.1">
    <property type="nucleotide sequence ID" value="NZ_BMWV01000006.1"/>
</dbReference>
<name>A0A411X759_9BURK</name>
<reference evidence="2" key="1">
    <citation type="journal article" date="2014" name="Int. J. Syst. Evol. Microbiol.">
        <title>Complete genome sequence of Corynebacterium casei LMG S-19264T (=DSM 44701T), isolated from a smear-ripened cheese.</title>
        <authorList>
            <consortium name="US DOE Joint Genome Institute (JGI-PGF)"/>
            <person name="Walter F."/>
            <person name="Albersmeier A."/>
            <person name="Kalinowski J."/>
            <person name="Ruckert C."/>
        </authorList>
    </citation>
    <scope>NUCLEOTIDE SEQUENCE</scope>
    <source>
        <strain evidence="2">KCTC 12343</strain>
    </source>
</reference>
<dbReference type="OrthoDB" id="9898645at2"/>
<protein>
    <submittedName>
        <fullName evidence="2">Uncharacterized protein</fullName>
    </submittedName>
</protein>
<proteinExistence type="predicted"/>
<dbReference type="Proteomes" id="UP000292307">
    <property type="component" value="Chromosome"/>
</dbReference>
<reference evidence="2" key="3">
    <citation type="submission" date="2022-12" db="EMBL/GenBank/DDBJ databases">
        <authorList>
            <person name="Sun Q."/>
            <person name="Kim S."/>
        </authorList>
    </citation>
    <scope>NUCLEOTIDE SEQUENCE</scope>
    <source>
        <strain evidence="2">KCTC 12343</strain>
    </source>
</reference>
<evidence type="ECO:0000313" key="2">
    <source>
        <dbReference type="EMBL" id="GGY44422.1"/>
    </source>
</evidence>
<evidence type="ECO:0000313" key="3">
    <source>
        <dbReference type="EMBL" id="QBI04744.1"/>
    </source>
</evidence>
<feature type="compositionally biased region" description="Basic and acidic residues" evidence="1">
    <location>
        <begin position="19"/>
        <end position="29"/>
    </location>
</feature>
<dbReference type="EMBL" id="CP036401">
    <property type="protein sequence ID" value="QBI04744.1"/>
    <property type="molecule type" value="Genomic_DNA"/>
</dbReference>
<keyword evidence="4" id="KW-1185">Reference proteome</keyword>
<sequence>MNDRYEILLGRPQVRYEAAERETDAKAEPRQASGWEAADGAGPDRLFNRYRRLRLDAWAAAGTDATLRCPAAPSAGRA</sequence>
<reference evidence="3 4" key="2">
    <citation type="submission" date="2019-02" db="EMBL/GenBank/DDBJ databases">
        <title>Draft Genome Sequences of Six Type Strains of the Genus Massilia.</title>
        <authorList>
            <person name="Miess H."/>
            <person name="Frediansyhah A."/>
            <person name="Gross H."/>
        </authorList>
    </citation>
    <scope>NUCLEOTIDE SEQUENCE [LARGE SCALE GENOMIC DNA]</scope>
    <source>
        <strain evidence="3 4">DSM 17472</strain>
    </source>
</reference>
<organism evidence="2 5">
    <name type="scientific">Pseudoduganella albidiflava</name>
    <dbReference type="NCBI Taxonomy" id="321983"/>
    <lineage>
        <taxon>Bacteria</taxon>
        <taxon>Pseudomonadati</taxon>
        <taxon>Pseudomonadota</taxon>
        <taxon>Betaproteobacteria</taxon>
        <taxon>Burkholderiales</taxon>
        <taxon>Oxalobacteraceae</taxon>
        <taxon>Telluria group</taxon>
        <taxon>Pseudoduganella</taxon>
    </lineage>
</organism>
<accession>A0A411X759</accession>
<dbReference type="Proteomes" id="UP000628442">
    <property type="component" value="Unassembled WGS sequence"/>
</dbReference>
<dbReference type="AlphaFoldDB" id="A0A411X759"/>
<evidence type="ECO:0000313" key="5">
    <source>
        <dbReference type="Proteomes" id="UP000628442"/>
    </source>
</evidence>
<feature type="region of interest" description="Disordered" evidence="1">
    <location>
        <begin position="19"/>
        <end position="41"/>
    </location>
</feature>
<evidence type="ECO:0000256" key="1">
    <source>
        <dbReference type="SAM" id="MobiDB-lite"/>
    </source>
</evidence>
<dbReference type="EMBL" id="BMWV01000006">
    <property type="protein sequence ID" value="GGY44422.1"/>
    <property type="molecule type" value="Genomic_DNA"/>
</dbReference>
<evidence type="ECO:0000313" key="4">
    <source>
        <dbReference type="Proteomes" id="UP000292307"/>
    </source>
</evidence>
<gene>
    <name evidence="3" type="ORF">EYF70_30930</name>
    <name evidence="2" type="ORF">GCM10007387_27930</name>
</gene>